<dbReference type="OrthoDB" id="611851at2759"/>
<evidence type="ECO:0000256" key="1">
    <source>
        <dbReference type="SAM" id="Phobius"/>
    </source>
</evidence>
<evidence type="ECO:0000313" key="2">
    <source>
        <dbReference type="EMBL" id="PWA88225.1"/>
    </source>
</evidence>
<dbReference type="AlphaFoldDB" id="A0A2U1PR59"/>
<evidence type="ECO:0000313" key="3">
    <source>
        <dbReference type="Proteomes" id="UP000245207"/>
    </source>
</evidence>
<dbReference type="EMBL" id="PKPP01000834">
    <property type="protein sequence ID" value="PWA88225.1"/>
    <property type="molecule type" value="Genomic_DNA"/>
</dbReference>
<feature type="transmembrane region" description="Helical" evidence="1">
    <location>
        <begin position="21"/>
        <end position="42"/>
    </location>
</feature>
<proteinExistence type="predicted"/>
<dbReference type="STRING" id="35608.A0A2U1PR59"/>
<dbReference type="Pfam" id="PF07343">
    <property type="entry name" value="DUF1475"/>
    <property type="match status" value="1"/>
</dbReference>
<dbReference type="PANTHER" id="PTHR36318">
    <property type="entry name" value="OS06G0581300 PROTEIN"/>
    <property type="match status" value="1"/>
</dbReference>
<sequence>MQCTVAFQVWIAYKESSWTSAIVWILLFQCFGSMALCVYLLWQLNRLSPEQPISLILFSQSDRDLMSSDPLLIEHSNA</sequence>
<dbReference type="InterPro" id="IPR009943">
    <property type="entry name" value="DUF1475"/>
</dbReference>
<reference evidence="2 3" key="1">
    <citation type="journal article" date="2018" name="Mol. Plant">
        <title>The genome of Artemisia annua provides insight into the evolution of Asteraceae family and artemisinin biosynthesis.</title>
        <authorList>
            <person name="Shen Q."/>
            <person name="Zhang L."/>
            <person name="Liao Z."/>
            <person name="Wang S."/>
            <person name="Yan T."/>
            <person name="Shi P."/>
            <person name="Liu M."/>
            <person name="Fu X."/>
            <person name="Pan Q."/>
            <person name="Wang Y."/>
            <person name="Lv Z."/>
            <person name="Lu X."/>
            <person name="Zhang F."/>
            <person name="Jiang W."/>
            <person name="Ma Y."/>
            <person name="Chen M."/>
            <person name="Hao X."/>
            <person name="Li L."/>
            <person name="Tang Y."/>
            <person name="Lv G."/>
            <person name="Zhou Y."/>
            <person name="Sun X."/>
            <person name="Brodelius P.E."/>
            <person name="Rose J.K.C."/>
            <person name="Tang K."/>
        </authorList>
    </citation>
    <scope>NUCLEOTIDE SEQUENCE [LARGE SCALE GENOMIC DNA]</scope>
    <source>
        <strain evidence="3">cv. Huhao1</strain>
        <tissue evidence="2">Leaf</tissue>
    </source>
</reference>
<dbReference type="Proteomes" id="UP000245207">
    <property type="component" value="Unassembled WGS sequence"/>
</dbReference>
<name>A0A2U1PR59_ARTAN</name>
<keyword evidence="1" id="KW-0812">Transmembrane</keyword>
<keyword evidence="1" id="KW-0472">Membrane</keyword>
<protein>
    <submittedName>
        <fullName evidence="2">Uncharacterized protein</fullName>
    </submittedName>
</protein>
<comment type="caution">
    <text evidence="2">The sequence shown here is derived from an EMBL/GenBank/DDBJ whole genome shotgun (WGS) entry which is preliminary data.</text>
</comment>
<organism evidence="2 3">
    <name type="scientific">Artemisia annua</name>
    <name type="common">Sweet wormwood</name>
    <dbReference type="NCBI Taxonomy" id="35608"/>
    <lineage>
        <taxon>Eukaryota</taxon>
        <taxon>Viridiplantae</taxon>
        <taxon>Streptophyta</taxon>
        <taxon>Embryophyta</taxon>
        <taxon>Tracheophyta</taxon>
        <taxon>Spermatophyta</taxon>
        <taxon>Magnoliopsida</taxon>
        <taxon>eudicotyledons</taxon>
        <taxon>Gunneridae</taxon>
        <taxon>Pentapetalae</taxon>
        <taxon>asterids</taxon>
        <taxon>campanulids</taxon>
        <taxon>Asterales</taxon>
        <taxon>Asteraceae</taxon>
        <taxon>Asteroideae</taxon>
        <taxon>Anthemideae</taxon>
        <taxon>Artemisiinae</taxon>
        <taxon>Artemisia</taxon>
    </lineage>
</organism>
<keyword evidence="3" id="KW-1185">Reference proteome</keyword>
<keyword evidence="1" id="KW-1133">Transmembrane helix</keyword>
<accession>A0A2U1PR59</accession>
<gene>
    <name evidence="2" type="ORF">CTI12_AA121320</name>
</gene>
<dbReference type="PANTHER" id="PTHR36318:SF5">
    <property type="entry name" value="TRANSMEMBRANE PROTEIN"/>
    <property type="match status" value="1"/>
</dbReference>